<keyword evidence="3" id="KW-1185">Reference proteome</keyword>
<keyword evidence="1" id="KW-1133">Transmembrane helix</keyword>
<feature type="transmembrane region" description="Helical" evidence="1">
    <location>
        <begin position="344"/>
        <end position="366"/>
    </location>
</feature>
<dbReference type="AlphaFoldDB" id="A0A150H3Q4"/>
<dbReference type="PANTHER" id="PTHR43081">
    <property type="entry name" value="ADENYLATE CYCLASE, TERMINAL-DIFFERENTIATION SPECIFIC-RELATED"/>
    <property type="match status" value="1"/>
</dbReference>
<comment type="caution">
    <text evidence="2">The sequence shown here is derived from an EMBL/GenBank/DDBJ whole genome shotgun (WGS) entry which is preliminary data.</text>
</comment>
<dbReference type="InterPro" id="IPR029787">
    <property type="entry name" value="Nucleotide_cyclase"/>
</dbReference>
<proteinExistence type="predicted"/>
<reference evidence="3" key="1">
    <citation type="journal article" date="2016" name="Nat. Commun.">
        <title>The Gonium pectorale genome demonstrates co-option of cell cycle regulation during the evolution of multicellularity.</title>
        <authorList>
            <person name="Hanschen E.R."/>
            <person name="Marriage T.N."/>
            <person name="Ferris P.J."/>
            <person name="Hamaji T."/>
            <person name="Toyoda A."/>
            <person name="Fujiyama A."/>
            <person name="Neme R."/>
            <person name="Noguchi H."/>
            <person name="Minakuchi Y."/>
            <person name="Suzuki M."/>
            <person name="Kawai-Toyooka H."/>
            <person name="Smith D.R."/>
            <person name="Sparks H."/>
            <person name="Anderson J."/>
            <person name="Bakaric R."/>
            <person name="Luria V."/>
            <person name="Karger A."/>
            <person name="Kirschner M.W."/>
            <person name="Durand P.M."/>
            <person name="Michod R.E."/>
            <person name="Nozaki H."/>
            <person name="Olson B.J."/>
        </authorList>
    </citation>
    <scope>NUCLEOTIDE SEQUENCE [LARGE SCALE GENOMIC DNA]</scope>
    <source>
        <strain evidence="3">NIES-2863</strain>
    </source>
</reference>
<evidence type="ECO:0000313" key="2">
    <source>
        <dbReference type="EMBL" id="KXZ56779.1"/>
    </source>
</evidence>
<dbReference type="PANTHER" id="PTHR43081:SF1">
    <property type="entry name" value="ADENYLATE CYCLASE, TERMINAL-DIFFERENTIATION SPECIFIC"/>
    <property type="match status" value="1"/>
</dbReference>
<protein>
    <recommendedName>
        <fullName evidence="4">Guanylate cyclase domain-containing protein</fullName>
    </recommendedName>
</protein>
<evidence type="ECO:0008006" key="4">
    <source>
        <dbReference type="Google" id="ProtNLM"/>
    </source>
</evidence>
<evidence type="ECO:0000313" key="3">
    <source>
        <dbReference type="Proteomes" id="UP000075714"/>
    </source>
</evidence>
<dbReference type="Proteomes" id="UP000075714">
    <property type="component" value="Unassembled WGS sequence"/>
</dbReference>
<name>A0A150H3Q4_GONPE</name>
<accession>A0A150H3Q4</accession>
<dbReference type="OrthoDB" id="550384at2759"/>
<organism evidence="2 3">
    <name type="scientific">Gonium pectorale</name>
    <name type="common">Green alga</name>
    <dbReference type="NCBI Taxonomy" id="33097"/>
    <lineage>
        <taxon>Eukaryota</taxon>
        <taxon>Viridiplantae</taxon>
        <taxon>Chlorophyta</taxon>
        <taxon>core chlorophytes</taxon>
        <taxon>Chlorophyceae</taxon>
        <taxon>CS clade</taxon>
        <taxon>Chlamydomonadales</taxon>
        <taxon>Volvocaceae</taxon>
        <taxon>Gonium</taxon>
    </lineage>
</organism>
<evidence type="ECO:0000256" key="1">
    <source>
        <dbReference type="SAM" id="Phobius"/>
    </source>
</evidence>
<dbReference type="EMBL" id="LSYV01000002">
    <property type="protein sequence ID" value="KXZ56779.1"/>
    <property type="molecule type" value="Genomic_DNA"/>
</dbReference>
<keyword evidence="1" id="KW-0472">Membrane</keyword>
<gene>
    <name evidence="2" type="ORF">GPECTOR_1g701</name>
</gene>
<dbReference type="Gene3D" id="3.30.70.1230">
    <property type="entry name" value="Nucleotide cyclase"/>
    <property type="match status" value="1"/>
</dbReference>
<sequence>MTSCMTWWVKSNLPFVFGVSTSPAAYAVPALRAMVLRGLLRVAVAWRADGDPLLAAACARAAEQEPYLQQLRPGAALIKFKYSAADVADADADADAAAAADQGVGLGFFPQLLVNVSMAGAQALVACDDLGSMERLAAALAAADLDLGAEFLVDGPARPGFAAAIGGLPYALSAVQWSPAVQYGDQVFGSATAYAEGFNRTRGVAASAAAAGASAAALTVALAVSGAFTRCAISPDVAAAGDTQRLLFEPGVVRCPGDGAAGGGAGGNVTGYSLVVSALLEGRFETFYGPVVFNSLRRNVGRQAATTQLLPGRGVAVVLPAEASSADLVLPVPRHVHVAPLHPGVILGIVLGCALAAGLTALLSVYHRQRRRNRNLFGQVRPPGVSPLTTLLITDVESSTTLWEALPPSVMERAMELHDAILRGLVAEHDGYESANEGGAWAAEGGRQRVGG</sequence>
<dbReference type="SUPFAM" id="SSF55073">
    <property type="entry name" value="Nucleotide cyclase"/>
    <property type="match status" value="1"/>
</dbReference>
<dbReference type="InterPro" id="IPR050697">
    <property type="entry name" value="Adenylyl/Guanylyl_Cyclase_3/4"/>
</dbReference>
<keyword evidence="1" id="KW-0812">Transmembrane</keyword>